<dbReference type="PANTHER" id="PTHR22777:SF17">
    <property type="entry name" value="UPF0053 PROTEIN SLL0260"/>
    <property type="match status" value="1"/>
</dbReference>
<evidence type="ECO:0000256" key="6">
    <source>
        <dbReference type="ARBA" id="ARBA00023122"/>
    </source>
</evidence>
<dbReference type="GO" id="GO:0050660">
    <property type="term" value="F:flavin adenine dinucleotide binding"/>
    <property type="evidence" value="ECO:0007669"/>
    <property type="project" value="InterPro"/>
</dbReference>
<dbReference type="GO" id="GO:0005886">
    <property type="term" value="C:plasma membrane"/>
    <property type="evidence" value="ECO:0007669"/>
    <property type="project" value="TreeGrafter"/>
</dbReference>
<evidence type="ECO:0000256" key="3">
    <source>
        <dbReference type="ARBA" id="ARBA00022692"/>
    </source>
</evidence>
<evidence type="ECO:0008006" key="15">
    <source>
        <dbReference type="Google" id="ProtNLM"/>
    </source>
</evidence>
<dbReference type="RefSeq" id="WP_069703244.1">
    <property type="nucleotide sequence ID" value="NZ_MJAT01000039.1"/>
</dbReference>
<dbReference type="Pfam" id="PF01595">
    <property type="entry name" value="CNNM"/>
    <property type="match status" value="1"/>
</dbReference>
<accession>A0A1E5L2H8</accession>
<dbReference type="InterPro" id="IPR005170">
    <property type="entry name" value="Transptr-assoc_dom"/>
</dbReference>
<dbReference type="SMART" id="SM01091">
    <property type="entry name" value="CorC_HlyC"/>
    <property type="match status" value="1"/>
</dbReference>
<dbReference type="InterPro" id="IPR046342">
    <property type="entry name" value="CBS_dom_sf"/>
</dbReference>
<dbReference type="Gene3D" id="3.30.465.10">
    <property type="match status" value="1"/>
</dbReference>
<feature type="domain" description="CBS" evidence="11">
    <location>
        <begin position="270"/>
        <end position="330"/>
    </location>
</feature>
<sequence length="411" mass="46470">MDSIPYDSIILLAALLFFSSYFSASETAITSANKIRLRNQAETSKKAQHSLILTENFDKSLSTILIGNNIVNIAMASIATKLATDLYGGQASTLVVTTLITTIVVLIFGEILPKSLAKQSPEKFLYTISLSLSIISKIFSPLTWIFVKLKTFVSNMVGKNDEPTVTVEEVKALVDICEEEGTFLAKEKELLHNAIEFDDIVVKEILTPRPDVVAVQSITTIEEVKDVFIREKYSRLPVYEDSIDNIIGILSYRDFFAHYVQDPNFDLLECVRKPYFVIASAKISYLLKEFQLNKVHLAIVLDEYGGTAGIVSIEDIIEEIVGEIWDEHDENEMFIEAIEEGTYLLDGRLSIEDFSRLFHIDLPETSSNTISGWISELMGYLPKKGETIQYEHFTMHIEEVRNRRIQKVLVK</sequence>
<keyword evidence="7 9" id="KW-0472">Membrane</keyword>
<proteinExistence type="inferred from homology"/>
<dbReference type="InterPro" id="IPR000644">
    <property type="entry name" value="CBS_dom"/>
</dbReference>
<keyword evidence="3 9" id="KW-0812">Transmembrane</keyword>
<reference evidence="13 14" key="1">
    <citation type="submission" date="2016-09" db="EMBL/GenBank/DDBJ databases">
        <title>Desulfuribacillus arsenicus sp. nov., an obligately anaerobic, dissimilatory arsenic- and antimonate-reducing bacterium isolated from anoxic sediments.</title>
        <authorList>
            <person name="Abin C.A."/>
            <person name="Hollibaugh J.T."/>
        </authorList>
    </citation>
    <scope>NUCLEOTIDE SEQUENCE [LARGE SCALE GENOMIC DNA]</scope>
    <source>
        <strain evidence="13 14">MLFW-2</strain>
    </source>
</reference>
<keyword evidence="6 8" id="KW-0129">CBS domain</keyword>
<dbReference type="OrthoDB" id="9798188at2"/>
<dbReference type="SUPFAM" id="SSF54631">
    <property type="entry name" value="CBS-domain pair"/>
    <property type="match status" value="1"/>
</dbReference>
<dbReference type="PANTHER" id="PTHR22777">
    <property type="entry name" value="HEMOLYSIN-RELATED"/>
    <property type="match status" value="1"/>
</dbReference>
<dbReference type="Pfam" id="PF00571">
    <property type="entry name" value="CBS"/>
    <property type="match status" value="2"/>
</dbReference>
<evidence type="ECO:0000259" key="12">
    <source>
        <dbReference type="PROSITE" id="PS51846"/>
    </source>
</evidence>
<dbReference type="Proteomes" id="UP000095255">
    <property type="component" value="Unassembled WGS sequence"/>
</dbReference>
<evidence type="ECO:0000256" key="8">
    <source>
        <dbReference type="PROSITE-ProRule" id="PRU00703"/>
    </source>
</evidence>
<evidence type="ECO:0000256" key="9">
    <source>
        <dbReference type="PROSITE-ProRule" id="PRU01193"/>
    </source>
</evidence>
<dbReference type="SMART" id="SM00116">
    <property type="entry name" value="CBS"/>
    <property type="match status" value="2"/>
</dbReference>
<dbReference type="CDD" id="cd04590">
    <property type="entry name" value="CBS_pair_CorC_HlyC_assoc"/>
    <property type="match status" value="1"/>
</dbReference>
<keyword evidence="14" id="KW-1185">Reference proteome</keyword>
<evidence type="ECO:0000313" key="13">
    <source>
        <dbReference type="EMBL" id="OEH84261.1"/>
    </source>
</evidence>
<dbReference type="InterPro" id="IPR036318">
    <property type="entry name" value="FAD-bd_PCMH-like_sf"/>
</dbReference>
<keyword evidence="4" id="KW-0677">Repeat</keyword>
<feature type="transmembrane region" description="Helical" evidence="10">
    <location>
        <begin position="91"/>
        <end position="112"/>
    </location>
</feature>
<evidence type="ECO:0000313" key="14">
    <source>
        <dbReference type="Proteomes" id="UP000095255"/>
    </source>
</evidence>
<evidence type="ECO:0000256" key="7">
    <source>
        <dbReference type="ARBA" id="ARBA00023136"/>
    </source>
</evidence>
<comment type="subcellular location">
    <subcellularLocation>
        <location evidence="1">Membrane</location>
        <topology evidence="1">Multi-pass membrane protein</topology>
    </subcellularLocation>
</comment>
<evidence type="ECO:0000256" key="10">
    <source>
        <dbReference type="SAM" id="Phobius"/>
    </source>
</evidence>
<dbReference type="InterPro" id="IPR016169">
    <property type="entry name" value="FAD-bd_PCMH_sub2"/>
</dbReference>
<protein>
    <recommendedName>
        <fullName evidence="15">Hemolysin</fullName>
    </recommendedName>
</protein>
<feature type="domain" description="CBS" evidence="11">
    <location>
        <begin position="206"/>
        <end position="267"/>
    </location>
</feature>
<dbReference type="InterPro" id="IPR002550">
    <property type="entry name" value="CNNM"/>
</dbReference>
<evidence type="ECO:0000256" key="1">
    <source>
        <dbReference type="ARBA" id="ARBA00004141"/>
    </source>
</evidence>
<comment type="caution">
    <text evidence="13">The sequence shown here is derived from an EMBL/GenBank/DDBJ whole genome shotgun (WGS) entry which is preliminary data.</text>
</comment>
<gene>
    <name evidence="13" type="ORF">BHU72_10625</name>
</gene>
<dbReference type="Pfam" id="PF03471">
    <property type="entry name" value="CorC_HlyC"/>
    <property type="match status" value="1"/>
</dbReference>
<keyword evidence="5 9" id="KW-1133">Transmembrane helix</keyword>
<dbReference type="FunFam" id="3.10.580.10:FF:000002">
    <property type="entry name" value="Magnesium/cobalt efflux protein CorC"/>
    <property type="match status" value="1"/>
</dbReference>
<evidence type="ECO:0000256" key="2">
    <source>
        <dbReference type="ARBA" id="ARBA00006337"/>
    </source>
</evidence>
<dbReference type="SUPFAM" id="SSF56176">
    <property type="entry name" value="FAD-binding/transporter-associated domain-like"/>
    <property type="match status" value="1"/>
</dbReference>
<dbReference type="STRING" id="1390249.BHU72_10625"/>
<evidence type="ECO:0000256" key="5">
    <source>
        <dbReference type="ARBA" id="ARBA00022989"/>
    </source>
</evidence>
<dbReference type="PROSITE" id="PS51371">
    <property type="entry name" value="CBS"/>
    <property type="match status" value="2"/>
</dbReference>
<dbReference type="PROSITE" id="PS51846">
    <property type="entry name" value="CNNM"/>
    <property type="match status" value="1"/>
</dbReference>
<dbReference type="AlphaFoldDB" id="A0A1E5L2H8"/>
<evidence type="ECO:0000256" key="4">
    <source>
        <dbReference type="ARBA" id="ARBA00022737"/>
    </source>
</evidence>
<dbReference type="EMBL" id="MJAT01000039">
    <property type="protein sequence ID" value="OEH84261.1"/>
    <property type="molecule type" value="Genomic_DNA"/>
</dbReference>
<comment type="similarity">
    <text evidence="2">Belongs to the UPF0053 family.</text>
</comment>
<organism evidence="13 14">
    <name type="scientific">Desulfuribacillus stibiiarsenatis</name>
    <dbReference type="NCBI Taxonomy" id="1390249"/>
    <lineage>
        <taxon>Bacteria</taxon>
        <taxon>Bacillati</taxon>
        <taxon>Bacillota</taxon>
        <taxon>Desulfuribacillia</taxon>
        <taxon>Desulfuribacillales</taxon>
        <taxon>Desulfuribacillaceae</taxon>
        <taxon>Desulfuribacillus</taxon>
    </lineage>
</organism>
<feature type="transmembrane region" description="Helical" evidence="10">
    <location>
        <begin position="124"/>
        <end position="147"/>
    </location>
</feature>
<name>A0A1E5L2H8_9FIRM</name>
<dbReference type="InterPro" id="IPR044751">
    <property type="entry name" value="Ion_transp-like_CBS"/>
</dbReference>
<feature type="domain" description="CNNM transmembrane" evidence="12">
    <location>
        <begin position="1"/>
        <end position="188"/>
    </location>
</feature>
<dbReference type="Gene3D" id="3.10.580.10">
    <property type="entry name" value="CBS-domain"/>
    <property type="match status" value="1"/>
</dbReference>
<evidence type="ECO:0000259" key="11">
    <source>
        <dbReference type="PROSITE" id="PS51371"/>
    </source>
</evidence>